<dbReference type="Proteomes" id="UP000694845">
    <property type="component" value="Unplaced"/>
</dbReference>
<dbReference type="RefSeq" id="XP_022098443.1">
    <property type="nucleotide sequence ID" value="XM_022242751.1"/>
</dbReference>
<keyword evidence="1 3" id="KW-0853">WD repeat</keyword>
<keyword evidence="2" id="KW-0677">Repeat</keyword>
<dbReference type="AlphaFoldDB" id="A0A8B7YYM2"/>
<feature type="repeat" description="WD" evidence="3">
    <location>
        <begin position="513"/>
        <end position="546"/>
    </location>
</feature>
<feature type="region of interest" description="Disordered" evidence="4">
    <location>
        <begin position="235"/>
        <end position="258"/>
    </location>
</feature>
<dbReference type="RefSeq" id="XP_022098444.1">
    <property type="nucleotide sequence ID" value="XM_022242752.1"/>
</dbReference>
<evidence type="ECO:0000256" key="4">
    <source>
        <dbReference type="SAM" id="MobiDB-lite"/>
    </source>
</evidence>
<dbReference type="Gene3D" id="1.20.1280.50">
    <property type="match status" value="1"/>
</dbReference>
<dbReference type="PRINTS" id="PR00320">
    <property type="entry name" value="GPROTEINBRPT"/>
</dbReference>
<dbReference type="InterPro" id="IPR036322">
    <property type="entry name" value="WD40_repeat_dom_sf"/>
</dbReference>
<dbReference type="PROSITE" id="PS50181">
    <property type="entry name" value="FBOX"/>
    <property type="match status" value="1"/>
</dbReference>
<protein>
    <submittedName>
        <fullName evidence="7 8">F-box/WD repeat-containing protein 7-like</fullName>
    </submittedName>
</protein>
<dbReference type="OMA" id="TLHRDFM"/>
<reference evidence="7 8" key="1">
    <citation type="submission" date="2025-04" db="UniProtKB">
        <authorList>
            <consortium name="RefSeq"/>
        </authorList>
    </citation>
    <scope>IDENTIFICATION</scope>
</reference>
<dbReference type="PANTHER" id="PTHR19849">
    <property type="entry name" value="PHOSPHOLIPASE A-2-ACTIVATING PROTEIN"/>
    <property type="match status" value="1"/>
</dbReference>
<dbReference type="Gene3D" id="2.130.10.10">
    <property type="entry name" value="YVTN repeat-like/Quinoprotein amine dehydrogenase"/>
    <property type="match status" value="2"/>
</dbReference>
<evidence type="ECO:0000256" key="3">
    <source>
        <dbReference type="PROSITE-ProRule" id="PRU00221"/>
    </source>
</evidence>
<dbReference type="GO" id="GO:0043130">
    <property type="term" value="F:ubiquitin binding"/>
    <property type="evidence" value="ECO:0007669"/>
    <property type="project" value="TreeGrafter"/>
</dbReference>
<sequence>MEQPLQILSHPCHGRGDGLVPHQQQDGACAGPIMGAGLLGQWHAFKGRPIDNELDMEFHRQLDHVAVWIDKWNHQQKCLILEGLLTRSNYSQFGFLWTSLQPALHRDFMYTSQQLFPEHKFTPISTYVSRQTRARRAVRNYYHVGSAHLQRRSDVMRCNTDIGLTNPEELQATRQGKQSGKITLSRDHQFSRSTTNIKLPSIHSGHYHSRGDANLLSKSAPASLKRITDNAPAVRRHMQDRPRPNAPKEIPKDYSPVTAHNLPRLTKSLTQVQISHTRPTMSGTSPRNLPPIPVVPDEVWQLYHWYEECWNDVQRNEFLHKLLKRLDSRQLYFLCSSLALKQSRDFIALLPESLALRILQYLSPKCLLVAALVSRTWCRLASHDSIWKAKCDQVDIEIPLPSGNFRWKTVYRDNVFLRQNWESGNCKQIDVRGHTAKVLCVTFDGKSRLASGSKDSSIKIWDIHTGNLIQTLKGHTKGVWCLSFFTRYLLVSSSFDGTVKVWNLRSGICTRTMFGHDGPIWAMAQKGHFLVTASQDRTLKLWDMRTCLLEHTLVGHTQAVFCVDMDDDCTMVISGSADRSIRVWSVETGRYTKVIWASQTTSIMALSYHQGYFTCAVGETVSLWRLETACCIKTFEEHEKRVETIGLRVDSADNPDCPRGLMVTAGQDGMVKYWNLKSDKSKHTLESTCQINSIFFDETKIIGACSDYKLRIWNFNTSL</sequence>
<dbReference type="InterPro" id="IPR020472">
    <property type="entry name" value="WD40_PAC1"/>
</dbReference>
<evidence type="ECO:0000256" key="1">
    <source>
        <dbReference type="ARBA" id="ARBA00022574"/>
    </source>
</evidence>
<dbReference type="SMART" id="SM00256">
    <property type="entry name" value="FBOX"/>
    <property type="match status" value="1"/>
</dbReference>
<dbReference type="CDD" id="cd00200">
    <property type="entry name" value="WD40"/>
    <property type="match status" value="1"/>
</dbReference>
<dbReference type="InterPro" id="IPR036047">
    <property type="entry name" value="F-box-like_dom_sf"/>
</dbReference>
<dbReference type="InterPro" id="IPR015943">
    <property type="entry name" value="WD40/YVTN_repeat-like_dom_sf"/>
</dbReference>
<feature type="repeat" description="WD" evidence="3">
    <location>
        <begin position="431"/>
        <end position="471"/>
    </location>
</feature>
<dbReference type="InterPro" id="IPR001680">
    <property type="entry name" value="WD40_rpt"/>
</dbReference>
<dbReference type="Pfam" id="PF12937">
    <property type="entry name" value="F-box-like"/>
    <property type="match status" value="1"/>
</dbReference>
<keyword evidence="6" id="KW-1185">Reference proteome</keyword>
<feature type="repeat" description="WD" evidence="3">
    <location>
        <begin position="553"/>
        <end position="594"/>
    </location>
</feature>
<dbReference type="PROSITE" id="PS00678">
    <property type="entry name" value="WD_REPEATS_1"/>
    <property type="match status" value="4"/>
</dbReference>
<evidence type="ECO:0000313" key="7">
    <source>
        <dbReference type="RefSeq" id="XP_022098443.1"/>
    </source>
</evidence>
<dbReference type="InterPro" id="IPR019775">
    <property type="entry name" value="WD40_repeat_CS"/>
</dbReference>
<dbReference type="InterPro" id="IPR001810">
    <property type="entry name" value="F-box_dom"/>
</dbReference>
<dbReference type="PROSITE" id="PS50082">
    <property type="entry name" value="WD_REPEATS_2"/>
    <property type="match status" value="5"/>
</dbReference>
<name>A0A8B7YYM2_ACAPL</name>
<feature type="domain" description="F-box" evidence="5">
    <location>
        <begin position="344"/>
        <end position="390"/>
    </location>
</feature>
<dbReference type="GO" id="GO:0043161">
    <property type="term" value="P:proteasome-mediated ubiquitin-dependent protein catabolic process"/>
    <property type="evidence" value="ECO:0007669"/>
    <property type="project" value="TreeGrafter"/>
</dbReference>
<evidence type="ECO:0000256" key="2">
    <source>
        <dbReference type="ARBA" id="ARBA00022737"/>
    </source>
</evidence>
<dbReference type="SUPFAM" id="SSF81383">
    <property type="entry name" value="F-box domain"/>
    <property type="match status" value="1"/>
</dbReference>
<dbReference type="SUPFAM" id="SSF50978">
    <property type="entry name" value="WD40 repeat-like"/>
    <property type="match status" value="1"/>
</dbReference>
<dbReference type="PROSITE" id="PS50294">
    <property type="entry name" value="WD_REPEATS_REGION"/>
    <property type="match status" value="4"/>
</dbReference>
<evidence type="ECO:0000313" key="8">
    <source>
        <dbReference type="RefSeq" id="XP_022098444.1"/>
    </source>
</evidence>
<evidence type="ECO:0000259" key="5">
    <source>
        <dbReference type="PROSITE" id="PS50181"/>
    </source>
</evidence>
<feature type="repeat" description="WD" evidence="3">
    <location>
        <begin position="472"/>
        <end position="512"/>
    </location>
</feature>
<dbReference type="GeneID" id="110983469"/>
<dbReference type="SMART" id="SM00320">
    <property type="entry name" value="WD40"/>
    <property type="match status" value="6"/>
</dbReference>
<dbReference type="PANTHER" id="PTHR19849:SF1">
    <property type="entry name" value="F-BOX_WD REPEAT-CONTAINING PROTEIN 7"/>
    <property type="match status" value="1"/>
</dbReference>
<gene>
    <name evidence="7 8" type="primary">LOC110983469</name>
</gene>
<dbReference type="Pfam" id="PF00400">
    <property type="entry name" value="WD40"/>
    <property type="match status" value="4"/>
</dbReference>
<dbReference type="GO" id="GO:0005737">
    <property type="term" value="C:cytoplasm"/>
    <property type="evidence" value="ECO:0007669"/>
    <property type="project" value="TreeGrafter"/>
</dbReference>
<accession>A0A8B7YYM2</accession>
<organism evidence="6 8">
    <name type="scientific">Acanthaster planci</name>
    <name type="common">Crown-of-thorns starfish</name>
    <dbReference type="NCBI Taxonomy" id="133434"/>
    <lineage>
        <taxon>Eukaryota</taxon>
        <taxon>Metazoa</taxon>
        <taxon>Echinodermata</taxon>
        <taxon>Eleutherozoa</taxon>
        <taxon>Asterozoa</taxon>
        <taxon>Asteroidea</taxon>
        <taxon>Valvatacea</taxon>
        <taxon>Valvatida</taxon>
        <taxon>Acanthasteridae</taxon>
        <taxon>Acanthaster</taxon>
    </lineage>
</organism>
<dbReference type="OrthoDB" id="5580488at2759"/>
<dbReference type="GO" id="GO:0010992">
    <property type="term" value="P:ubiquitin recycling"/>
    <property type="evidence" value="ECO:0007669"/>
    <property type="project" value="TreeGrafter"/>
</dbReference>
<feature type="repeat" description="WD" evidence="3">
    <location>
        <begin position="661"/>
        <end position="684"/>
    </location>
</feature>
<evidence type="ECO:0000313" key="6">
    <source>
        <dbReference type="Proteomes" id="UP000694845"/>
    </source>
</evidence>
<dbReference type="GO" id="GO:0005634">
    <property type="term" value="C:nucleus"/>
    <property type="evidence" value="ECO:0007669"/>
    <property type="project" value="TreeGrafter"/>
</dbReference>
<dbReference type="KEGG" id="aplc:110983469"/>
<proteinExistence type="predicted"/>